<dbReference type="PANTHER" id="PTHR43179:SF7">
    <property type="entry name" value="RHAMNOSYLTRANSFERASE WBBL"/>
    <property type="match status" value="1"/>
</dbReference>
<feature type="transmembrane region" description="Helical" evidence="2">
    <location>
        <begin position="309"/>
        <end position="328"/>
    </location>
</feature>
<organism evidence="5 6">
    <name type="scientific">Eiseniibacteriota bacterium</name>
    <dbReference type="NCBI Taxonomy" id="2212470"/>
    <lineage>
        <taxon>Bacteria</taxon>
        <taxon>Candidatus Eiseniibacteriota</taxon>
    </lineage>
</organism>
<keyword evidence="5" id="KW-0808">Transferase</keyword>
<evidence type="ECO:0000313" key="6">
    <source>
        <dbReference type="Proteomes" id="UP000316292"/>
    </source>
</evidence>
<evidence type="ECO:0000259" key="4">
    <source>
        <dbReference type="Pfam" id="PF13632"/>
    </source>
</evidence>
<dbReference type="InterPro" id="IPR001173">
    <property type="entry name" value="Glyco_trans_2-like"/>
</dbReference>
<dbReference type="PANTHER" id="PTHR43179">
    <property type="entry name" value="RHAMNOSYLTRANSFERASE WBBL"/>
    <property type="match status" value="1"/>
</dbReference>
<reference evidence="5 6" key="1">
    <citation type="journal article" date="2019" name="Nat. Microbiol.">
        <title>Mediterranean grassland soil C-N compound turnover is dependent on rainfall and depth, and is mediated by genomically divergent microorganisms.</title>
        <authorList>
            <person name="Diamond S."/>
            <person name="Andeer P.F."/>
            <person name="Li Z."/>
            <person name="Crits-Christoph A."/>
            <person name="Burstein D."/>
            <person name="Anantharaman K."/>
            <person name="Lane K.R."/>
            <person name="Thomas B.C."/>
            <person name="Pan C."/>
            <person name="Northen T.R."/>
            <person name="Banfield J.F."/>
        </authorList>
    </citation>
    <scope>NUCLEOTIDE SEQUENCE [LARGE SCALE GENOMIC DNA]</scope>
    <source>
        <strain evidence="5">WS_1</strain>
    </source>
</reference>
<accession>A0A538SCT0</accession>
<feature type="domain" description="Glycosyltransferase 2-like" evidence="4">
    <location>
        <begin position="166"/>
        <end position="322"/>
    </location>
</feature>
<dbReference type="Gene3D" id="3.90.550.10">
    <property type="entry name" value="Spore Coat Polysaccharide Biosynthesis Protein SpsA, Chain A"/>
    <property type="match status" value="1"/>
</dbReference>
<keyword evidence="2" id="KW-0812">Transmembrane</keyword>
<dbReference type="EMBL" id="VBOR01000060">
    <property type="protein sequence ID" value="TMQ49190.1"/>
    <property type="molecule type" value="Genomic_DNA"/>
</dbReference>
<feature type="region of interest" description="Disordered" evidence="1">
    <location>
        <begin position="374"/>
        <end position="506"/>
    </location>
</feature>
<evidence type="ECO:0000313" key="5">
    <source>
        <dbReference type="EMBL" id="TMQ49190.1"/>
    </source>
</evidence>
<dbReference type="GO" id="GO:0016740">
    <property type="term" value="F:transferase activity"/>
    <property type="evidence" value="ECO:0007669"/>
    <property type="project" value="UniProtKB-KW"/>
</dbReference>
<keyword evidence="2" id="KW-0472">Membrane</keyword>
<proteinExistence type="predicted"/>
<keyword evidence="2" id="KW-1133">Transmembrane helix</keyword>
<feature type="domain" description="Glycosyltransferase 2-like" evidence="3">
    <location>
        <begin position="4"/>
        <end position="131"/>
    </location>
</feature>
<dbReference type="AlphaFoldDB" id="A0A538SCT0"/>
<evidence type="ECO:0000256" key="1">
    <source>
        <dbReference type="SAM" id="MobiDB-lite"/>
    </source>
</evidence>
<dbReference type="SUPFAM" id="SSF53448">
    <property type="entry name" value="Nucleotide-diphospho-sugar transferases"/>
    <property type="match status" value="1"/>
</dbReference>
<feature type="compositionally biased region" description="Basic and acidic residues" evidence="1">
    <location>
        <begin position="495"/>
        <end position="506"/>
    </location>
</feature>
<feature type="transmembrane region" description="Helical" evidence="2">
    <location>
        <begin position="266"/>
        <end position="289"/>
    </location>
</feature>
<gene>
    <name evidence="5" type="ORF">E6K71_05470</name>
</gene>
<sequence>MPLSLVVVHYHTRPALERLIRSLRESRPSPLRELLVVNNSAEPIEDLVRDLPWPARVIAPGRNLGYARGVNEGIRAAKEDRVLILNPDLLVRPGSIEALERCADEHPRAGILAPKLLNPDGTLQLSARRFYNWKTLLLRRAPLGPYANLSRTLRNHLMTDWDHADTRTVDWVLGAAMLARKRAVRDVGLMDERYFLYFEDVDWCQRMWRHGYEVLYCAEATMVHEYARGSAQLRARSIRAHAAGLLRFAEKWSAVVYAVSRFRGRILSLAALVTDVLAAVLAFLAAYGIRTALNGLFEKPVFPLPSYGGLLFFTIAVTVAAMAANGLYRRTTFADSIERAFSTGFRVPPRPGGRLGCGIGARTGIVRARARGRVRAAGDARPGRSPGIPGIGGGAPPRARRGRADPDRVRRARALRGAVPPRRGRLPPRFGRRDLLGRLRRAAGGRGAAGQPGQRARGPAPRPEPRALGARAEARERSLALDLRGALPLGRPARLPHEPRSAVRTG</sequence>
<comment type="caution">
    <text evidence="5">The sequence shown here is derived from an EMBL/GenBank/DDBJ whole genome shotgun (WGS) entry which is preliminary data.</text>
</comment>
<dbReference type="Proteomes" id="UP000316292">
    <property type="component" value="Unassembled WGS sequence"/>
</dbReference>
<protein>
    <submittedName>
        <fullName evidence="5">Glycosyltransferase</fullName>
    </submittedName>
</protein>
<dbReference type="Pfam" id="PF00535">
    <property type="entry name" value="Glycos_transf_2"/>
    <property type="match status" value="1"/>
</dbReference>
<evidence type="ECO:0000256" key="2">
    <source>
        <dbReference type="SAM" id="Phobius"/>
    </source>
</evidence>
<dbReference type="InterPro" id="IPR029044">
    <property type="entry name" value="Nucleotide-diphossugar_trans"/>
</dbReference>
<dbReference type="Pfam" id="PF13632">
    <property type="entry name" value="Glyco_trans_2_3"/>
    <property type="match status" value="1"/>
</dbReference>
<dbReference type="CDD" id="cd04186">
    <property type="entry name" value="GT_2_like_c"/>
    <property type="match status" value="1"/>
</dbReference>
<name>A0A538SCT0_UNCEI</name>
<evidence type="ECO:0000259" key="3">
    <source>
        <dbReference type="Pfam" id="PF00535"/>
    </source>
</evidence>